<keyword evidence="2" id="KW-0449">Lipoprotein</keyword>
<dbReference type="Gene3D" id="1.25.40.390">
    <property type="match status" value="1"/>
</dbReference>
<gene>
    <name evidence="2" type="ORF">H9928_04675</name>
</gene>
<dbReference type="CDD" id="cd08977">
    <property type="entry name" value="SusD"/>
    <property type="match status" value="1"/>
</dbReference>
<evidence type="ECO:0000313" key="2">
    <source>
        <dbReference type="EMBL" id="MBU3855842.1"/>
    </source>
</evidence>
<dbReference type="EMBL" id="JAHLFJ010000044">
    <property type="protein sequence ID" value="MBU3855842.1"/>
    <property type="molecule type" value="Genomic_DNA"/>
</dbReference>
<dbReference type="AlphaFoldDB" id="A0A948TLU7"/>
<dbReference type="SUPFAM" id="SSF48452">
    <property type="entry name" value="TPR-like"/>
    <property type="match status" value="1"/>
</dbReference>
<proteinExistence type="predicted"/>
<reference evidence="2" key="2">
    <citation type="submission" date="2021-04" db="EMBL/GenBank/DDBJ databases">
        <authorList>
            <person name="Gilroy R."/>
        </authorList>
    </citation>
    <scope>NUCLEOTIDE SEQUENCE</scope>
    <source>
        <strain evidence="2">8470</strain>
    </source>
</reference>
<dbReference type="InterPro" id="IPR024302">
    <property type="entry name" value="SusD-like"/>
</dbReference>
<reference evidence="2" key="1">
    <citation type="journal article" date="2021" name="PeerJ">
        <title>Extensive microbial diversity within the chicken gut microbiome revealed by metagenomics and culture.</title>
        <authorList>
            <person name="Gilroy R."/>
            <person name="Ravi A."/>
            <person name="Getino M."/>
            <person name="Pursley I."/>
            <person name="Horton D.L."/>
            <person name="Alikhan N.F."/>
            <person name="Baker D."/>
            <person name="Gharbi K."/>
            <person name="Hall N."/>
            <person name="Watson M."/>
            <person name="Adriaenssens E.M."/>
            <person name="Foster-Nyarko E."/>
            <person name="Jarju S."/>
            <person name="Secka A."/>
            <person name="Antonio M."/>
            <person name="Oren A."/>
            <person name="Chaudhuri R.R."/>
            <person name="La Ragione R."/>
            <person name="Hildebrand F."/>
            <person name="Pallen M.J."/>
        </authorList>
    </citation>
    <scope>NUCLEOTIDE SEQUENCE</scope>
    <source>
        <strain evidence="2">8470</strain>
    </source>
</reference>
<dbReference type="InterPro" id="IPR011990">
    <property type="entry name" value="TPR-like_helical_dom_sf"/>
</dbReference>
<name>A0A948TLU7_9BACT</name>
<dbReference type="Proteomes" id="UP000784286">
    <property type="component" value="Unassembled WGS sequence"/>
</dbReference>
<dbReference type="Pfam" id="PF12741">
    <property type="entry name" value="SusD-like"/>
    <property type="match status" value="1"/>
</dbReference>
<protein>
    <submittedName>
        <fullName evidence="2">SusD/RagB family nutrient-binding outer membrane lipoprotein</fullName>
    </submittedName>
</protein>
<sequence>MKRYIFNTLMCGALALGSFSCTDKYIDINSDPYQPGDLNPDDYALGSAMSNLAGTVISDDNNTAQFTDCLLGGTCGGYFADSGAWPSSIGNFNATNDWTRVFLISDRIIPQLYPNLNTVKLVSQTTENPVPYAIAMVIKVAAMSRVTDAYGAIPYSQIGEEGKITVPYDSQEKVYDTFFNELDSAIVTLTENKDAALVPSADFVYSGNVQQWIKFANSLKLRLAMRISYANPTKAKEMAESAVKHEFGVIEENEDNAAWHYFGTITNSLFTVINYNGDESRPSADIVCYMNGYKDNRRASYFKNEDGAWNQNTFVGLRRSIDRGSSASQYFSKYSAINISAGDPVQWMNAAEVAFLRAEGVAVFGFDLGGTAQSFYEQGVRLSFEQWGATGADEYLADDTSVPETYTDPAGANSYSSTISDITIKWDESATVEEKQERIITQKWIANWMLGNEAWADYRRTGYPHLIPATATGNKSGGVVDSNRGVRRMPYPTEENTNNQENVQYARDNYLNGPDNMATDVWWACKK</sequence>
<dbReference type="PROSITE" id="PS51257">
    <property type="entry name" value="PROKAR_LIPOPROTEIN"/>
    <property type="match status" value="1"/>
</dbReference>
<accession>A0A948TLU7</accession>
<evidence type="ECO:0000256" key="1">
    <source>
        <dbReference type="SAM" id="MobiDB-lite"/>
    </source>
</evidence>
<feature type="region of interest" description="Disordered" evidence="1">
    <location>
        <begin position="474"/>
        <end position="498"/>
    </location>
</feature>
<evidence type="ECO:0000313" key="3">
    <source>
        <dbReference type="Proteomes" id="UP000784286"/>
    </source>
</evidence>
<organism evidence="2 3">
    <name type="scientific">Candidatus Phocaeicola excrementipullorum</name>
    <dbReference type="NCBI Taxonomy" id="2838731"/>
    <lineage>
        <taxon>Bacteria</taxon>
        <taxon>Pseudomonadati</taxon>
        <taxon>Bacteroidota</taxon>
        <taxon>Bacteroidia</taxon>
        <taxon>Bacteroidales</taxon>
        <taxon>Bacteroidaceae</taxon>
        <taxon>Phocaeicola</taxon>
    </lineage>
</organism>
<comment type="caution">
    <text evidence="2">The sequence shown here is derived from an EMBL/GenBank/DDBJ whole genome shotgun (WGS) entry which is preliminary data.</text>
</comment>